<dbReference type="Ensembl" id="ENSJHYT00000000754.1">
    <property type="protein sequence ID" value="ENSJHYP00000000579.1"/>
    <property type="gene ID" value="ENSJHYG00000000560.1"/>
</dbReference>
<dbReference type="PRINTS" id="PR00449">
    <property type="entry name" value="RASTRNSFRMNG"/>
</dbReference>
<keyword evidence="8" id="KW-0547">Nucleotide-binding</keyword>
<feature type="compositionally biased region" description="Pro residues" evidence="18">
    <location>
        <begin position="155"/>
        <end position="166"/>
    </location>
</feature>
<evidence type="ECO:0000256" key="3">
    <source>
        <dbReference type="ARBA" id="ARBA00006270"/>
    </source>
</evidence>
<comment type="subcellular location">
    <subcellularLocation>
        <location evidence="2">Cell membrane</location>
        <topology evidence="2">Lipid-anchor</topology>
        <orientation evidence="2">Cytoplasmic side</orientation>
    </subcellularLocation>
</comment>
<evidence type="ECO:0000256" key="13">
    <source>
        <dbReference type="ARBA" id="ARBA00023288"/>
    </source>
</evidence>
<evidence type="ECO:0000256" key="5">
    <source>
        <dbReference type="ARBA" id="ARBA00022475"/>
    </source>
</evidence>
<dbReference type="NCBIfam" id="TIGR00231">
    <property type="entry name" value="small_GTP"/>
    <property type="match status" value="1"/>
</dbReference>
<evidence type="ECO:0000256" key="18">
    <source>
        <dbReference type="SAM" id="MobiDB-lite"/>
    </source>
</evidence>
<evidence type="ECO:0000256" key="16">
    <source>
        <dbReference type="ARBA" id="ARBA00047660"/>
    </source>
</evidence>
<reference evidence="19" key="1">
    <citation type="submission" date="2025-08" db="UniProtKB">
        <authorList>
            <consortium name="Ensembl"/>
        </authorList>
    </citation>
    <scope>IDENTIFICATION</scope>
</reference>
<dbReference type="SMART" id="SM00173">
    <property type="entry name" value="RAS"/>
    <property type="match status" value="1"/>
</dbReference>
<dbReference type="CDD" id="cd01864">
    <property type="entry name" value="Rab19"/>
    <property type="match status" value="1"/>
</dbReference>
<feature type="compositionally biased region" description="Gly residues" evidence="18">
    <location>
        <begin position="77"/>
        <end position="88"/>
    </location>
</feature>
<dbReference type="GO" id="GO:0046872">
    <property type="term" value="F:metal ion binding"/>
    <property type="evidence" value="ECO:0007669"/>
    <property type="project" value="UniProtKB-KW"/>
</dbReference>
<feature type="compositionally biased region" description="Low complexity" evidence="18">
    <location>
        <begin position="143"/>
        <end position="154"/>
    </location>
</feature>
<protein>
    <recommendedName>
        <fullName evidence="15">Ras-related protein Rab-19</fullName>
        <ecNumber evidence="4">3.6.5.2</ecNumber>
    </recommendedName>
</protein>
<accession>A0A8C5IC87</accession>
<sequence length="458" mass="47732">MPGRLLSGGKDKGLPRAPQGSESAPGCRGGRAALPPGTAAQPSRGGGEEQDAAPSGRSGHVLGGAGSGAERAAHGRAGQGRAGQGRAGPGSAAAAAAAAASRPGEPPGPAFCARPLVPSPAPRSVRGAQRGRRKSAGGGGPSGRSHGAAGAVVRPRPPPGPCPPPARGGSERPSPCAARPSPGRGREGKGGEGADYSSRRPRGRAALPVPAGQRRQVSAWHRLLPRACGSSSSPAWPQARPAAAMPFPSSGTDDAFDYLFKIILIGDSNVGKTCVVHRFKTGQFNEKQQNTIGVDFTVRSMDIDGKKVKIQVWDTAGQERFRTITQSYYRSAHGAILAYDLTRRSTFESIPHWIHEIEKYGAANLVMMLIGNKSDSLDKRQVLFEDACTLAEKHGLLAVLETSAKEAQNIEEVFTLMAKELIARNTLQLHGENPPNSFSLDSRPVVASPSVEKSQCSC</sequence>
<evidence type="ECO:0000256" key="10">
    <source>
        <dbReference type="ARBA" id="ARBA00022842"/>
    </source>
</evidence>
<evidence type="ECO:0000256" key="14">
    <source>
        <dbReference type="ARBA" id="ARBA00023289"/>
    </source>
</evidence>
<keyword evidence="10" id="KW-0460">Magnesium</keyword>
<organism evidence="19 20">
    <name type="scientific">Junco hyemalis</name>
    <name type="common">Dark-eyed junco</name>
    <dbReference type="NCBI Taxonomy" id="40217"/>
    <lineage>
        <taxon>Eukaryota</taxon>
        <taxon>Metazoa</taxon>
        <taxon>Chordata</taxon>
        <taxon>Craniata</taxon>
        <taxon>Vertebrata</taxon>
        <taxon>Euteleostomi</taxon>
        <taxon>Archelosauria</taxon>
        <taxon>Archosauria</taxon>
        <taxon>Dinosauria</taxon>
        <taxon>Saurischia</taxon>
        <taxon>Theropoda</taxon>
        <taxon>Coelurosauria</taxon>
        <taxon>Aves</taxon>
        <taxon>Neognathae</taxon>
        <taxon>Neoaves</taxon>
        <taxon>Telluraves</taxon>
        <taxon>Australaves</taxon>
        <taxon>Passeriformes</taxon>
        <taxon>Passerellidae</taxon>
        <taxon>Junco</taxon>
    </lineage>
</organism>
<keyword evidence="7" id="KW-0479">Metal-binding</keyword>
<dbReference type="AlphaFoldDB" id="A0A8C5IC87"/>
<keyword evidence="13" id="KW-0449">Lipoprotein</keyword>
<keyword evidence="9" id="KW-0378">Hydrolase</keyword>
<keyword evidence="14" id="KW-0636">Prenylation</keyword>
<evidence type="ECO:0000256" key="17">
    <source>
        <dbReference type="ARBA" id="ARBA00057434"/>
    </source>
</evidence>
<evidence type="ECO:0000256" key="7">
    <source>
        <dbReference type="ARBA" id="ARBA00022723"/>
    </source>
</evidence>
<evidence type="ECO:0000313" key="20">
    <source>
        <dbReference type="Proteomes" id="UP000694408"/>
    </source>
</evidence>
<dbReference type="SMART" id="SM00174">
    <property type="entry name" value="RHO"/>
    <property type="match status" value="1"/>
</dbReference>
<comment type="similarity">
    <text evidence="3">Belongs to the small GTPase superfamily. Rab family.</text>
</comment>
<keyword evidence="20" id="KW-1185">Reference proteome</keyword>
<evidence type="ECO:0000256" key="1">
    <source>
        <dbReference type="ARBA" id="ARBA00001946"/>
    </source>
</evidence>
<dbReference type="InterPro" id="IPR001806">
    <property type="entry name" value="Small_GTPase"/>
</dbReference>
<evidence type="ECO:0000256" key="11">
    <source>
        <dbReference type="ARBA" id="ARBA00023134"/>
    </source>
</evidence>
<dbReference type="PROSITE" id="PS51421">
    <property type="entry name" value="RAS"/>
    <property type="match status" value="1"/>
</dbReference>
<dbReference type="InterPro" id="IPR027417">
    <property type="entry name" value="P-loop_NTPase"/>
</dbReference>
<dbReference type="Proteomes" id="UP000694408">
    <property type="component" value="Unplaced"/>
</dbReference>
<evidence type="ECO:0000256" key="6">
    <source>
        <dbReference type="ARBA" id="ARBA00022481"/>
    </source>
</evidence>
<keyword evidence="6" id="KW-0488">Methylation</keyword>
<dbReference type="SMART" id="SM00176">
    <property type="entry name" value="RAN"/>
    <property type="match status" value="1"/>
</dbReference>
<dbReference type="PANTHER" id="PTHR47979">
    <property type="entry name" value="DRAB11-RELATED"/>
    <property type="match status" value="1"/>
</dbReference>
<keyword evidence="11" id="KW-0342">GTP-binding</keyword>
<evidence type="ECO:0000256" key="2">
    <source>
        <dbReference type="ARBA" id="ARBA00004342"/>
    </source>
</evidence>
<evidence type="ECO:0000256" key="12">
    <source>
        <dbReference type="ARBA" id="ARBA00023136"/>
    </source>
</evidence>
<evidence type="ECO:0000313" key="19">
    <source>
        <dbReference type="Ensembl" id="ENSJHYP00000000579.1"/>
    </source>
</evidence>
<dbReference type="InterPro" id="IPR048040">
    <property type="entry name" value="Rab19/43"/>
</dbReference>
<dbReference type="GO" id="GO:0003925">
    <property type="term" value="F:G protein activity"/>
    <property type="evidence" value="ECO:0007669"/>
    <property type="project" value="UniProtKB-EC"/>
</dbReference>
<dbReference type="InterPro" id="IPR005225">
    <property type="entry name" value="Small_GTP-bd"/>
</dbReference>
<evidence type="ECO:0000256" key="8">
    <source>
        <dbReference type="ARBA" id="ARBA00022741"/>
    </source>
</evidence>
<evidence type="ECO:0000256" key="15">
    <source>
        <dbReference type="ARBA" id="ARBA00039499"/>
    </source>
</evidence>
<name>A0A8C5IC87_JUNHY</name>
<dbReference type="EC" id="3.6.5.2" evidence="4"/>
<feature type="region of interest" description="Disordered" evidence="18">
    <location>
        <begin position="1"/>
        <end position="214"/>
    </location>
</feature>
<proteinExistence type="inferred from homology"/>
<keyword evidence="12" id="KW-0472">Membrane</keyword>
<comment type="cofactor">
    <cofactor evidence="1">
        <name>Mg(2+)</name>
        <dbReference type="ChEBI" id="CHEBI:18420"/>
    </cofactor>
</comment>
<feature type="compositionally biased region" description="Low complexity" evidence="18">
    <location>
        <begin position="89"/>
        <end position="103"/>
    </location>
</feature>
<keyword evidence="5" id="KW-1003">Cell membrane</keyword>
<dbReference type="InterPro" id="IPR050209">
    <property type="entry name" value="Rab_GTPases_membrane_traffic"/>
</dbReference>
<reference evidence="19" key="2">
    <citation type="submission" date="2025-09" db="UniProtKB">
        <authorList>
            <consortium name="Ensembl"/>
        </authorList>
    </citation>
    <scope>IDENTIFICATION</scope>
</reference>
<dbReference type="SMART" id="SM00175">
    <property type="entry name" value="RAB"/>
    <property type="match status" value="1"/>
</dbReference>
<dbReference type="FunFam" id="3.40.50.300:FF:000887">
    <property type="entry name" value="Ras-related protein Rab-19"/>
    <property type="match status" value="1"/>
</dbReference>
<evidence type="ECO:0000256" key="4">
    <source>
        <dbReference type="ARBA" id="ARBA00011984"/>
    </source>
</evidence>
<dbReference type="GO" id="GO:0005886">
    <property type="term" value="C:plasma membrane"/>
    <property type="evidence" value="ECO:0007669"/>
    <property type="project" value="UniProtKB-SubCell"/>
</dbReference>
<evidence type="ECO:0000256" key="9">
    <source>
        <dbReference type="ARBA" id="ARBA00022801"/>
    </source>
</evidence>
<comment type="catalytic activity">
    <reaction evidence="16">
        <text>GTP + H2O = GDP + phosphate + H(+)</text>
        <dbReference type="Rhea" id="RHEA:19669"/>
        <dbReference type="ChEBI" id="CHEBI:15377"/>
        <dbReference type="ChEBI" id="CHEBI:15378"/>
        <dbReference type="ChEBI" id="CHEBI:37565"/>
        <dbReference type="ChEBI" id="CHEBI:43474"/>
        <dbReference type="ChEBI" id="CHEBI:58189"/>
        <dbReference type="EC" id="3.6.5.2"/>
    </reaction>
    <physiologicalReaction direction="left-to-right" evidence="16">
        <dbReference type="Rhea" id="RHEA:19670"/>
    </physiologicalReaction>
</comment>
<dbReference type="GO" id="GO:0005525">
    <property type="term" value="F:GTP binding"/>
    <property type="evidence" value="ECO:0007669"/>
    <property type="project" value="UniProtKB-KW"/>
</dbReference>
<dbReference type="Pfam" id="PF00071">
    <property type="entry name" value="Ras"/>
    <property type="match status" value="1"/>
</dbReference>
<dbReference type="Gene3D" id="3.40.50.300">
    <property type="entry name" value="P-loop containing nucleotide triphosphate hydrolases"/>
    <property type="match status" value="1"/>
</dbReference>
<comment type="function">
    <text evidence="17">The small GTPases Rab are key regulators of intracellular membrane trafficking, from the formation of transport vesicles to their fusion with membranes. Rabs cycle between an inactive GDP-bound form and an active GTP-bound form that is able to recruit to membranes different set of downstream effectors directly responsible for vesicle formation, movement, tethering and fusion.</text>
</comment>
<dbReference type="SUPFAM" id="SSF52540">
    <property type="entry name" value="P-loop containing nucleoside triphosphate hydrolases"/>
    <property type="match status" value="1"/>
</dbReference>
<dbReference type="PROSITE" id="PS51419">
    <property type="entry name" value="RAB"/>
    <property type="match status" value="1"/>
</dbReference>